<dbReference type="PANTHER" id="PTHR20531">
    <property type="entry name" value="N-ALPHA-ACETYLTRANSFERASE 40"/>
    <property type="match status" value="1"/>
</dbReference>
<dbReference type="Gene3D" id="3.40.630.30">
    <property type="match status" value="1"/>
</dbReference>
<evidence type="ECO:0000256" key="8">
    <source>
        <dbReference type="ARBA" id="ARBA00023242"/>
    </source>
</evidence>
<protein>
    <recommendedName>
        <fullName evidence="5">N-alpha-acetyltransferase 40</fullName>
        <ecNumber evidence="4">2.3.1.257</ecNumber>
    </recommendedName>
</protein>
<dbReference type="PANTHER" id="PTHR20531:SF1">
    <property type="entry name" value="N-ALPHA-ACETYLTRANSFERASE 40"/>
    <property type="match status" value="1"/>
</dbReference>
<dbReference type="InterPro" id="IPR000182">
    <property type="entry name" value="GNAT_dom"/>
</dbReference>
<dbReference type="AlphaFoldDB" id="A0AA86PK28"/>
<comment type="catalytic activity">
    <reaction evidence="10">
        <text>N-terminal L-seryl-[histone H2A] + acetyl-CoA = N-terminal N(alpha)-acetyl-L-seryl-[histone H2A] + CoA + H(+)</text>
        <dbReference type="Rhea" id="RHEA:50600"/>
        <dbReference type="Rhea" id="RHEA-COMP:12742"/>
        <dbReference type="Rhea" id="RHEA-COMP:12744"/>
        <dbReference type="ChEBI" id="CHEBI:15378"/>
        <dbReference type="ChEBI" id="CHEBI:57287"/>
        <dbReference type="ChEBI" id="CHEBI:57288"/>
        <dbReference type="ChEBI" id="CHEBI:64738"/>
        <dbReference type="ChEBI" id="CHEBI:83690"/>
        <dbReference type="EC" id="2.3.1.257"/>
    </reaction>
</comment>
<evidence type="ECO:0000313" key="14">
    <source>
        <dbReference type="EMBL" id="CAL6016832.1"/>
    </source>
</evidence>
<dbReference type="EC" id="2.3.1.257" evidence="4"/>
<dbReference type="SUPFAM" id="SSF55729">
    <property type="entry name" value="Acyl-CoA N-acyltransferases (Nat)"/>
    <property type="match status" value="1"/>
</dbReference>
<keyword evidence="7" id="KW-0808">Transferase</keyword>
<gene>
    <name evidence="14" type="ORF">HINF_LOCUS25696</name>
    <name evidence="13" type="ORF">HINF_LOCUS28326</name>
</gene>
<evidence type="ECO:0000256" key="10">
    <source>
        <dbReference type="ARBA" id="ARBA00047821"/>
    </source>
</evidence>
<evidence type="ECO:0000256" key="4">
    <source>
        <dbReference type="ARBA" id="ARBA00012950"/>
    </source>
</evidence>
<keyword evidence="9" id="KW-0012">Acyltransferase</keyword>
<keyword evidence="15" id="KW-1185">Reference proteome</keyword>
<evidence type="ECO:0000313" key="13">
    <source>
        <dbReference type="EMBL" id="CAI9940681.1"/>
    </source>
</evidence>
<dbReference type="CDD" id="cd04301">
    <property type="entry name" value="NAT_SF"/>
    <property type="match status" value="1"/>
</dbReference>
<comment type="catalytic activity">
    <reaction evidence="11">
        <text>N-terminal L-seryl-[histone H4] + acetyl-CoA = N-terminal N(alpha)-acetyl-L-seryl-[histone H4] + CoA + H(+)</text>
        <dbReference type="Rhea" id="RHEA:50596"/>
        <dbReference type="Rhea" id="RHEA-COMP:12740"/>
        <dbReference type="Rhea" id="RHEA-COMP:12743"/>
        <dbReference type="ChEBI" id="CHEBI:15378"/>
        <dbReference type="ChEBI" id="CHEBI:57287"/>
        <dbReference type="ChEBI" id="CHEBI:57288"/>
        <dbReference type="ChEBI" id="CHEBI:64738"/>
        <dbReference type="ChEBI" id="CHEBI:83690"/>
        <dbReference type="EC" id="2.3.1.257"/>
    </reaction>
</comment>
<dbReference type="InterPro" id="IPR016181">
    <property type="entry name" value="Acyl_CoA_acyltransferase"/>
</dbReference>
<evidence type="ECO:0000256" key="2">
    <source>
        <dbReference type="ARBA" id="ARBA00004496"/>
    </source>
</evidence>
<dbReference type="EMBL" id="CATOUU010000681">
    <property type="protein sequence ID" value="CAI9940681.1"/>
    <property type="molecule type" value="Genomic_DNA"/>
</dbReference>
<dbReference type="EMBL" id="CAXDID020000077">
    <property type="protein sequence ID" value="CAL6016832.1"/>
    <property type="molecule type" value="Genomic_DNA"/>
</dbReference>
<dbReference type="Proteomes" id="UP001642409">
    <property type="component" value="Unassembled WGS sequence"/>
</dbReference>
<reference evidence="13" key="1">
    <citation type="submission" date="2023-06" db="EMBL/GenBank/DDBJ databases">
        <authorList>
            <person name="Kurt Z."/>
        </authorList>
    </citation>
    <scope>NUCLEOTIDE SEQUENCE</scope>
</reference>
<keyword evidence="8" id="KW-0539">Nucleus</keyword>
<evidence type="ECO:0000256" key="3">
    <source>
        <dbReference type="ARBA" id="ARBA00008870"/>
    </source>
</evidence>
<accession>A0AA86PK28</accession>
<proteinExistence type="inferred from homology"/>
<evidence type="ECO:0000256" key="6">
    <source>
        <dbReference type="ARBA" id="ARBA00022490"/>
    </source>
</evidence>
<comment type="caution">
    <text evidence="13">The sequence shown here is derived from an EMBL/GenBank/DDBJ whole genome shotgun (WGS) entry which is preliminary data.</text>
</comment>
<dbReference type="GO" id="GO:1990189">
    <property type="term" value="F:protein N-terminal-serine acetyltransferase activity"/>
    <property type="evidence" value="ECO:0007669"/>
    <property type="project" value="UniProtKB-EC"/>
</dbReference>
<dbReference type="Pfam" id="PF00583">
    <property type="entry name" value="Acetyltransf_1"/>
    <property type="match status" value="1"/>
</dbReference>
<dbReference type="GO" id="GO:0043998">
    <property type="term" value="F:histone H2A acetyltransferase activity"/>
    <property type="evidence" value="ECO:0007669"/>
    <property type="project" value="InterPro"/>
</dbReference>
<dbReference type="PROSITE" id="PS51186">
    <property type="entry name" value="GNAT"/>
    <property type="match status" value="1"/>
</dbReference>
<reference evidence="14 15" key="2">
    <citation type="submission" date="2024-07" db="EMBL/GenBank/DDBJ databases">
        <authorList>
            <person name="Akdeniz Z."/>
        </authorList>
    </citation>
    <scope>NUCLEOTIDE SEQUENCE [LARGE SCALE GENOMIC DNA]</scope>
</reference>
<evidence type="ECO:0000259" key="12">
    <source>
        <dbReference type="PROSITE" id="PS51186"/>
    </source>
</evidence>
<sequence length="166" mass="19762">MKYLTEAEKKLQEMNIKNIHPLDIENYQTYFDIAFANMSKLEKTNKSEMLKSIISKHSFILEIVEESHLRSFVVFRLLLEEGLRTLYVYEFHVVESQQSRGFGKQMMHQTIDIANQLDMEMIVLTCLKVNKRAFNFYVQFNFQLVEWSPTESDPEKYYILGLTLKK</sequence>
<organism evidence="13">
    <name type="scientific">Hexamita inflata</name>
    <dbReference type="NCBI Taxonomy" id="28002"/>
    <lineage>
        <taxon>Eukaryota</taxon>
        <taxon>Metamonada</taxon>
        <taxon>Diplomonadida</taxon>
        <taxon>Hexamitidae</taxon>
        <taxon>Hexamitinae</taxon>
        <taxon>Hexamita</taxon>
    </lineage>
</organism>
<evidence type="ECO:0000256" key="1">
    <source>
        <dbReference type="ARBA" id="ARBA00004123"/>
    </source>
</evidence>
<evidence type="ECO:0000256" key="5">
    <source>
        <dbReference type="ARBA" id="ARBA00015043"/>
    </source>
</evidence>
<dbReference type="GO" id="GO:0005634">
    <property type="term" value="C:nucleus"/>
    <property type="evidence" value="ECO:0007669"/>
    <property type="project" value="UniProtKB-SubCell"/>
</dbReference>
<dbReference type="GO" id="GO:0010485">
    <property type="term" value="F:histone H4 acetyltransferase activity"/>
    <property type="evidence" value="ECO:0007669"/>
    <property type="project" value="InterPro"/>
</dbReference>
<evidence type="ECO:0000256" key="9">
    <source>
        <dbReference type="ARBA" id="ARBA00023315"/>
    </source>
</evidence>
<dbReference type="InterPro" id="IPR039949">
    <property type="entry name" value="NAA40"/>
</dbReference>
<name>A0AA86PK28_9EUKA</name>
<comment type="subcellular location">
    <subcellularLocation>
        <location evidence="2">Cytoplasm</location>
    </subcellularLocation>
    <subcellularLocation>
        <location evidence="1">Nucleus</location>
    </subcellularLocation>
</comment>
<dbReference type="GO" id="GO:0005737">
    <property type="term" value="C:cytoplasm"/>
    <property type="evidence" value="ECO:0007669"/>
    <property type="project" value="UniProtKB-SubCell"/>
</dbReference>
<keyword evidence="6" id="KW-0963">Cytoplasm</keyword>
<comment type="similarity">
    <text evidence="3">Belongs to the acetyltransferase family. NAA40 subfamily.</text>
</comment>
<evidence type="ECO:0000256" key="11">
    <source>
        <dbReference type="ARBA" id="ARBA00049524"/>
    </source>
</evidence>
<feature type="domain" description="N-acetyltransferase" evidence="12">
    <location>
        <begin position="14"/>
        <end position="166"/>
    </location>
</feature>
<evidence type="ECO:0000256" key="7">
    <source>
        <dbReference type="ARBA" id="ARBA00022679"/>
    </source>
</evidence>
<evidence type="ECO:0000313" key="15">
    <source>
        <dbReference type="Proteomes" id="UP001642409"/>
    </source>
</evidence>